<dbReference type="Proteomes" id="UP000323521">
    <property type="component" value="Chromosome"/>
</dbReference>
<reference evidence="2 3" key="1">
    <citation type="submission" date="2016-10" db="EMBL/GenBank/DDBJ databases">
        <title>Complete Genome Sequence of Peptococcaceae strain DCMF.</title>
        <authorList>
            <person name="Edwards R.J."/>
            <person name="Holland S.I."/>
            <person name="Deshpande N.P."/>
            <person name="Wong Y.K."/>
            <person name="Ertan H."/>
            <person name="Manefield M."/>
            <person name="Russell T.L."/>
            <person name="Lee M.J."/>
        </authorList>
    </citation>
    <scope>NUCLEOTIDE SEQUENCE [LARGE SCALE GENOMIC DNA]</scope>
    <source>
        <strain evidence="2 3">DCMF</strain>
    </source>
</reference>
<dbReference type="SUPFAM" id="SSF52540">
    <property type="entry name" value="P-loop containing nucleoside triphosphate hydrolases"/>
    <property type="match status" value="1"/>
</dbReference>
<dbReference type="Pfam" id="PF01656">
    <property type="entry name" value="CbiA"/>
    <property type="match status" value="1"/>
</dbReference>
<sequence>MAKHIAVVGKGGTGKTTFSALTARYLVEKDRGSVLAVDADPNANLNEALGMGITTTISQLIEQTKDPKALPVGMTKETFIEYKLQQSLVETQKVDLLVMGGPQGPGCYCYPNDLLRKYMERLEQGYDYLVIDNEAGMEHISRRTIQDVDHLFLISDASVRGIRTAGRLADLVKALKTTVRQMYLVVTKGTPDIMGGLEPAIVETGLNMIGWVPYDEMVLQFDVEGKPLFQLPAESSAVKAVYDILRKAGI</sequence>
<dbReference type="GO" id="GO:0005524">
    <property type="term" value="F:ATP binding"/>
    <property type="evidence" value="ECO:0007669"/>
    <property type="project" value="TreeGrafter"/>
</dbReference>
<proteinExistence type="predicted"/>
<protein>
    <submittedName>
        <fullName evidence="2">Carbon monoxide dehydrogenase</fullName>
    </submittedName>
</protein>
<dbReference type="InterPro" id="IPR014433">
    <property type="entry name" value="CooC"/>
</dbReference>
<dbReference type="GO" id="GO:0005829">
    <property type="term" value="C:cytosol"/>
    <property type="evidence" value="ECO:0007669"/>
    <property type="project" value="TreeGrafter"/>
</dbReference>
<evidence type="ECO:0000259" key="1">
    <source>
        <dbReference type="Pfam" id="PF01656"/>
    </source>
</evidence>
<dbReference type="RefSeq" id="WP_148133563.1">
    <property type="nucleotide sequence ID" value="NZ_CP017634.1"/>
</dbReference>
<dbReference type="PANTHER" id="PTHR43384">
    <property type="entry name" value="SEPTUM SITE-DETERMINING PROTEIN MIND HOMOLOG, CHLOROPLASTIC-RELATED"/>
    <property type="match status" value="1"/>
</dbReference>
<dbReference type="EMBL" id="CP017634">
    <property type="protein sequence ID" value="ATW24371.1"/>
    <property type="molecule type" value="Genomic_DNA"/>
</dbReference>
<dbReference type="InterPro" id="IPR027417">
    <property type="entry name" value="P-loop_NTPase"/>
</dbReference>
<evidence type="ECO:0000313" key="2">
    <source>
        <dbReference type="EMBL" id="ATW24371.1"/>
    </source>
</evidence>
<dbReference type="GO" id="GO:0051782">
    <property type="term" value="P:negative regulation of cell division"/>
    <property type="evidence" value="ECO:0007669"/>
    <property type="project" value="TreeGrafter"/>
</dbReference>
<dbReference type="GO" id="GO:0009898">
    <property type="term" value="C:cytoplasmic side of plasma membrane"/>
    <property type="evidence" value="ECO:0007669"/>
    <property type="project" value="TreeGrafter"/>
</dbReference>
<dbReference type="AlphaFoldDB" id="A0A3G1KPI2"/>
<gene>
    <name evidence="2" type="ORF">DCMF_05850</name>
</gene>
<dbReference type="OrthoDB" id="9779073at2"/>
<dbReference type="GO" id="GO:0016887">
    <property type="term" value="F:ATP hydrolysis activity"/>
    <property type="evidence" value="ECO:0007669"/>
    <property type="project" value="TreeGrafter"/>
</dbReference>
<dbReference type="PIRSF" id="PIRSF005647">
    <property type="entry name" value="CooC"/>
    <property type="match status" value="1"/>
</dbReference>
<evidence type="ECO:0000313" key="3">
    <source>
        <dbReference type="Proteomes" id="UP000323521"/>
    </source>
</evidence>
<organism evidence="2 3">
    <name type="scientific">Formimonas warabiya</name>
    <dbReference type="NCBI Taxonomy" id="1761012"/>
    <lineage>
        <taxon>Bacteria</taxon>
        <taxon>Bacillati</taxon>
        <taxon>Bacillota</taxon>
        <taxon>Clostridia</taxon>
        <taxon>Eubacteriales</taxon>
        <taxon>Peptococcaceae</taxon>
        <taxon>Candidatus Formimonas</taxon>
    </lineage>
</organism>
<dbReference type="InterPro" id="IPR050625">
    <property type="entry name" value="ParA/MinD_ATPase"/>
</dbReference>
<name>A0A3G1KPI2_FORW1</name>
<feature type="domain" description="CobQ/CobB/MinD/ParA nucleotide binding" evidence="1">
    <location>
        <begin position="7"/>
        <end position="227"/>
    </location>
</feature>
<dbReference type="InterPro" id="IPR002586">
    <property type="entry name" value="CobQ/CobB/MinD/ParA_Nub-bd_dom"/>
</dbReference>
<accession>A0A3G1KPI2</accession>
<dbReference type="KEGG" id="fwa:DCMF_05850"/>
<keyword evidence="3" id="KW-1185">Reference proteome</keyword>
<dbReference type="Gene3D" id="3.40.50.300">
    <property type="entry name" value="P-loop containing nucleotide triphosphate hydrolases"/>
    <property type="match status" value="1"/>
</dbReference>
<dbReference type="PANTHER" id="PTHR43384:SF7">
    <property type="entry name" value="CARBON-MONOXIDE DEHYDROGENASE ACCESSORY PROTEIN"/>
    <property type="match status" value="1"/>
</dbReference>